<evidence type="ECO:0000313" key="2">
    <source>
        <dbReference type="Proteomes" id="UP000177751"/>
    </source>
</evidence>
<evidence type="ECO:0000313" key="1">
    <source>
        <dbReference type="EMBL" id="OGZ84032.1"/>
    </source>
</evidence>
<comment type="caution">
    <text evidence="1">The sequence shown here is derived from an EMBL/GenBank/DDBJ whole genome shotgun (WGS) entry which is preliminary data.</text>
</comment>
<dbReference type="AlphaFoldDB" id="A0A1G2JAG4"/>
<proteinExistence type="predicted"/>
<accession>A0A1G2JAG4</accession>
<dbReference type="EMBL" id="MHPP01000024">
    <property type="protein sequence ID" value="OGZ84032.1"/>
    <property type="molecule type" value="Genomic_DNA"/>
</dbReference>
<organism evidence="1 2">
    <name type="scientific">Candidatus Staskawiczbacteria bacterium RIFOXYC1_FULL_38_18</name>
    <dbReference type="NCBI Taxonomy" id="1802229"/>
    <lineage>
        <taxon>Bacteria</taxon>
        <taxon>Candidatus Staskawicziibacteriota</taxon>
    </lineage>
</organism>
<reference evidence="1 2" key="1">
    <citation type="journal article" date="2016" name="Nat. Commun.">
        <title>Thousands of microbial genomes shed light on interconnected biogeochemical processes in an aquifer system.</title>
        <authorList>
            <person name="Anantharaman K."/>
            <person name="Brown C.T."/>
            <person name="Hug L.A."/>
            <person name="Sharon I."/>
            <person name="Castelle C.J."/>
            <person name="Probst A.J."/>
            <person name="Thomas B.C."/>
            <person name="Singh A."/>
            <person name="Wilkins M.J."/>
            <person name="Karaoz U."/>
            <person name="Brodie E.L."/>
            <person name="Williams K.H."/>
            <person name="Hubbard S.S."/>
            <person name="Banfield J.F."/>
        </authorList>
    </citation>
    <scope>NUCLEOTIDE SEQUENCE [LARGE SCALE GENOMIC DNA]</scope>
</reference>
<gene>
    <name evidence="1" type="ORF">A2401_00695</name>
</gene>
<dbReference type="Proteomes" id="UP000177751">
    <property type="component" value="Unassembled WGS sequence"/>
</dbReference>
<protein>
    <submittedName>
        <fullName evidence="1">Uncharacterized protein</fullName>
    </submittedName>
</protein>
<sequence>MSKQKVLPSVMGFYHEDGHVPAWKQTTRFIGKDGRIGVLPDVIEARLATKPGETPWETYFTTLTAEYLGFSKGGTRILIVAHGIGPMSTLDGILKVYSYEFKDKERNRRGGRISHQEFLDLESGKYGEVQIVDFDAYCLRYQYPFLQHLRSSQALVDPVLRARLGAQAEKYVQTHTAYARKWHCEQADIDPENPYKLPNHEQFLTRRAQQHARDGAEYSDPFIVEVGGPANCCYTFGPEHGHRPIEEGMAFAHLISIGGLCNMHHEGNESLVCDVGCHEWWNGVRLLGIRKNAKLDGIHQGARAYDLLRKHWKFLMKPVKEVQVHNGFCHILSVGDSWFTDYPKQGASMDNWEPEFLVESVENVGTPVLFKTTIGGYHGFFRYDIREIKRIAPLEANAYSFTDEPQCIWEGGNPKYHTRTVQFHRIVFDPSQRLIRVSELVNDYETLMALVAKG</sequence>
<name>A0A1G2JAG4_9BACT</name>